<dbReference type="InterPro" id="IPR021899">
    <property type="entry name" value="DUF3511"/>
</dbReference>
<dbReference type="EMBL" id="PGOL01002518">
    <property type="protein sequence ID" value="PKI47323.1"/>
    <property type="molecule type" value="Genomic_DNA"/>
</dbReference>
<evidence type="ECO:0000313" key="1">
    <source>
        <dbReference type="EMBL" id="PKI47323.1"/>
    </source>
</evidence>
<organism evidence="1 2">
    <name type="scientific">Punica granatum</name>
    <name type="common">Pomegranate</name>
    <dbReference type="NCBI Taxonomy" id="22663"/>
    <lineage>
        <taxon>Eukaryota</taxon>
        <taxon>Viridiplantae</taxon>
        <taxon>Streptophyta</taxon>
        <taxon>Embryophyta</taxon>
        <taxon>Tracheophyta</taxon>
        <taxon>Spermatophyta</taxon>
        <taxon>Magnoliopsida</taxon>
        <taxon>eudicotyledons</taxon>
        <taxon>Gunneridae</taxon>
        <taxon>Pentapetalae</taxon>
        <taxon>rosids</taxon>
        <taxon>malvids</taxon>
        <taxon>Myrtales</taxon>
        <taxon>Lythraceae</taxon>
        <taxon>Punica</taxon>
    </lineage>
</organism>
<accession>A0A2I0IU90</accession>
<dbReference type="Pfam" id="PF12023">
    <property type="entry name" value="DUF3511"/>
    <property type="match status" value="1"/>
</dbReference>
<sequence>MEPWSSSYRSYGTSHMKNMDIVTVKKGNDNNNPMFVGQSRACPLDPAAFPTSYSHKTKKGSGSSSWWNDPEMKRRRRVAKYKLYSAEGRFKASLKHGYRWLKHKCSEIARRF</sequence>
<dbReference type="OrthoDB" id="660385at2759"/>
<gene>
    <name evidence="1" type="ORF">CRG98_032298</name>
</gene>
<name>A0A2I0IU90_PUNGR</name>
<keyword evidence="2" id="KW-1185">Reference proteome</keyword>
<reference evidence="1 2" key="1">
    <citation type="submission" date="2017-11" db="EMBL/GenBank/DDBJ databases">
        <title>De-novo sequencing of pomegranate (Punica granatum L.) genome.</title>
        <authorList>
            <person name="Akparov Z."/>
            <person name="Amiraslanov A."/>
            <person name="Hajiyeva S."/>
            <person name="Abbasov M."/>
            <person name="Kaur K."/>
            <person name="Hamwieh A."/>
            <person name="Solovyev V."/>
            <person name="Salamov A."/>
            <person name="Braich B."/>
            <person name="Kosarev P."/>
            <person name="Mahmoud A."/>
            <person name="Hajiyev E."/>
            <person name="Babayeva S."/>
            <person name="Izzatullayeva V."/>
            <person name="Mammadov A."/>
            <person name="Mammadov A."/>
            <person name="Sharifova S."/>
            <person name="Ojaghi J."/>
            <person name="Eynullazada K."/>
            <person name="Bayramov B."/>
            <person name="Abdulazimova A."/>
            <person name="Shahmuradov I."/>
        </authorList>
    </citation>
    <scope>NUCLEOTIDE SEQUENCE [LARGE SCALE GENOMIC DNA]</scope>
    <source>
        <strain evidence="2">cv. AG2017</strain>
        <tissue evidence="1">Leaf</tissue>
    </source>
</reference>
<dbReference type="PANTHER" id="PTHR33193:SF13">
    <property type="entry name" value="EXPRESSED PROTEIN"/>
    <property type="match status" value="1"/>
</dbReference>
<dbReference type="STRING" id="22663.A0A2I0IU90"/>
<evidence type="ECO:0000313" key="2">
    <source>
        <dbReference type="Proteomes" id="UP000233551"/>
    </source>
</evidence>
<proteinExistence type="predicted"/>
<dbReference type="Proteomes" id="UP000233551">
    <property type="component" value="Unassembled WGS sequence"/>
</dbReference>
<dbReference type="GeneID" id="116215095"/>
<dbReference type="AlphaFoldDB" id="A0A2I0IU90"/>
<comment type="caution">
    <text evidence="1">The sequence shown here is derived from an EMBL/GenBank/DDBJ whole genome shotgun (WGS) entry which is preliminary data.</text>
</comment>
<dbReference type="PANTHER" id="PTHR33193">
    <property type="entry name" value="DOMAIN PROTEIN, PUTATIVE (DUF3511)-RELATED"/>
    <property type="match status" value="1"/>
</dbReference>
<protein>
    <submittedName>
        <fullName evidence="1">Uncharacterized protein</fullName>
    </submittedName>
</protein>